<evidence type="ECO:0000313" key="2">
    <source>
        <dbReference type="Proteomes" id="UP000605846"/>
    </source>
</evidence>
<dbReference type="SUPFAM" id="SSF56784">
    <property type="entry name" value="HAD-like"/>
    <property type="match status" value="1"/>
</dbReference>
<dbReference type="GO" id="GO:0005737">
    <property type="term" value="C:cytoplasm"/>
    <property type="evidence" value="ECO:0007669"/>
    <property type="project" value="TreeGrafter"/>
</dbReference>
<dbReference type="PANTHER" id="PTHR19288:SF25">
    <property type="entry name" value="PHOSPHATIDYLGLYCEROPHOSPHATASE GEP4, MITOCHONDRIAL"/>
    <property type="match status" value="1"/>
</dbReference>
<dbReference type="InterPro" id="IPR036412">
    <property type="entry name" value="HAD-like_sf"/>
</dbReference>
<dbReference type="AlphaFoldDB" id="A0A8H7BMY9"/>
<dbReference type="PANTHER" id="PTHR19288">
    <property type="entry name" value="4-NITROPHENYLPHOSPHATASE-RELATED"/>
    <property type="match status" value="1"/>
</dbReference>
<name>A0A8H7BMY9_9FUNG</name>
<dbReference type="Proteomes" id="UP000605846">
    <property type="component" value="Unassembled WGS sequence"/>
</dbReference>
<keyword evidence="2" id="KW-1185">Reference proteome</keyword>
<protein>
    <submittedName>
        <fullName evidence="1">Uncharacterized protein</fullName>
    </submittedName>
</protein>
<dbReference type="InterPro" id="IPR023214">
    <property type="entry name" value="HAD_sf"/>
</dbReference>
<evidence type="ECO:0000313" key="1">
    <source>
        <dbReference type="EMBL" id="KAF7726764.1"/>
    </source>
</evidence>
<sequence length="178" mass="19864">MQGINLAGILNAFRIIWNPSLALPHVVVNDIRNIHFGNLKTQGGIKAIGFDKDNCLTAPYVLHIHPPFEADKVEESLGVPVLRHTHKKPAGGEELKKHLNIPSSEVAFVGDRVLTDVIYGNLNGNFTIWTRQIITEHGDNKAAIVVRRVEDLLLKYLQKLGVKPPEHTALRHHDAFTK</sequence>
<dbReference type="InterPro" id="IPR027706">
    <property type="entry name" value="PGP_Pase"/>
</dbReference>
<dbReference type="GO" id="GO:0008962">
    <property type="term" value="F:phosphatidylglycerophosphatase activity"/>
    <property type="evidence" value="ECO:0007669"/>
    <property type="project" value="InterPro"/>
</dbReference>
<dbReference type="OrthoDB" id="198652at2759"/>
<reference evidence="1" key="1">
    <citation type="submission" date="2020-01" db="EMBL/GenBank/DDBJ databases">
        <title>Genome Sequencing of Three Apophysomyces-Like Fungal Strains Confirms a Novel Fungal Genus in the Mucoromycota with divergent Burkholderia-like Endosymbiotic Bacteria.</title>
        <authorList>
            <person name="Stajich J.E."/>
            <person name="Macias A.M."/>
            <person name="Carter-House D."/>
            <person name="Lovett B."/>
            <person name="Kasson L.R."/>
            <person name="Berry K."/>
            <person name="Grigoriev I."/>
            <person name="Chang Y."/>
            <person name="Spatafora J."/>
            <person name="Kasson M.T."/>
        </authorList>
    </citation>
    <scope>NUCLEOTIDE SEQUENCE</scope>
    <source>
        <strain evidence="1">NRRL A-21654</strain>
    </source>
</reference>
<dbReference type="Pfam" id="PF09419">
    <property type="entry name" value="PGP_phosphatase"/>
    <property type="match status" value="2"/>
</dbReference>
<proteinExistence type="predicted"/>
<dbReference type="EMBL" id="JABAYA010000072">
    <property type="protein sequence ID" value="KAF7726764.1"/>
    <property type="molecule type" value="Genomic_DNA"/>
</dbReference>
<dbReference type="Gene3D" id="3.40.50.1000">
    <property type="entry name" value="HAD superfamily/HAD-like"/>
    <property type="match status" value="1"/>
</dbReference>
<organism evidence="1 2">
    <name type="scientific">Apophysomyces ossiformis</name>
    <dbReference type="NCBI Taxonomy" id="679940"/>
    <lineage>
        <taxon>Eukaryota</taxon>
        <taxon>Fungi</taxon>
        <taxon>Fungi incertae sedis</taxon>
        <taxon>Mucoromycota</taxon>
        <taxon>Mucoromycotina</taxon>
        <taxon>Mucoromycetes</taxon>
        <taxon>Mucorales</taxon>
        <taxon>Mucorineae</taxon>
        <taxon>Mucoraceae</taxon>
        <taxon>Apophysomyces</taxon>
    </lineage>
</organism>
<gene>
    <name evidence="1" type="ORF">EC973_008452</name>
</gene>
<comment type="caution">
    <text evidence="1">The sequence shown here is derived from an EMBL/GenBank/DDBJ whole genome shotgun (WGS) entry which is preliminary data.</text>
</comment>
<accession>A0A8H7BMY9</accession>